<keyword evidence="3 9" id="KW-0808">Transferase</keyword>
<keyword evidence="4 9" id="KW-0548">Nucleotidyltransferase</keyword>
<dbReference type="InterPro" id="IPR007641">
    <property type="entry name" value="RNA_pol_Rpb2_7"/>
</dbReference>
<keyword evidence="2 9" id="KW-0240">DNA-directed RNA polymerase</keyword>
<evidence type="ECO:0000256" key="4">
    <source>
        <dbReference type="ARBA" id="ARBA00022695"/>
    </source>
</evidence>
<dbReference type="InterPro" id="IPR007645">
    <property type="entry name" value="RNA_pol_Rpb2_3"/>
</dbReference>
<keyword evidence="6 9" id="KW-0804">Transcription</keyword>
<dbReference type="Pfam" id="PF04560">
    <property type="entry name" value="RNA_pol_Rpb2_7"/>
    <property type="match status" value="1"/>
</dbReference>
<dbReference type="Pfam" id="PF04567">
    <property type="entry name" value="RNA_pol_Rpb2_5"/>
    <property type="match status" value="1"/>
</dbReference>
<dbReference type="Pfam" id="PF04563">
    <property type="entry name" value="RNA_pol_Rpb2_1"/>
    <property type="match status" value="1"/>
</dbReference>
<organism evidence="15 16">
    <name type="scientific">Acer saccharum</name>
    <name type="common">Sugar maple</name>
    <dbReference type="NCBI Taxonomy" id="4024"/>
    <lineage>
        <taxon>Eukaryota</taxon>
        <taxon>Viridiplantae</taxon>
        <taxon>Streptophyta</taxon>
        <taxon>Embryophyta</taxon>
        <taxon>Tracheophyta</taxon>
        <taxon>Spermatophyta</taxon>
        <taxon>Magnoliopsida</taxon>
        <taxon>eudicotyledons</taxon>
        <taxon>Gunneridae</taxon>
        <taxon>Pentapetalae</taxon>
        <taxon>rosids</taxon>
        <taxon>malvids</taxon>
        <taxon>Sapindales</taxon>
        <taxon>Sapindaceae</taxon>
        <taxon>Hippocastanoideae</taxon>
        <taxon>Acereae</taxon>
        <taxon>Acer</taxon>
    </lineage>
</organism>
<evidence type="ECO:0000259" key="10">
    <source>
        <dbReference type="Pfam" id="PF00562"/>
    </source>
</evidence>
<keyword evidence="5" id="KW-0479">Metal-binding</keyword>
<feature type="domain" description="RNA polymerase Rpb2" evidence="14">
    <location>
        <begin position="321"/>
        <end position="348"/>
    </location>
</feature>
<dbReference type="Pfam" id="PF00562">
    <property type="entry name" value="RNA_pol_Rpb2_6"/>
    <property type="match status" value="1"/>
</dbReference>
<comment type="function">
    <text evidence="9">DNA-dependent RNA polymerase catalyzes the transcription of DNA into RNA using the four ribonucleoside triphosphates as substrates.</text>
</comment>
<comment type="catalytic activity">
    <reaction evidence="9">
        <text>RNA(n) + a ribonucleoside 5'-triphosphate = RNA(n+1) + diphosphate</text>
        <dbReference type="Rhea" id="RHEA:21248"/>
        <dbReference type="Rhea" id="RHEA-COMP:14527"/>
        <dbReference type="Rhea" id="RHEA-COMP:17342"/>
        <dbReference type="ChEBI" id="CHEBI:33019"/>
        <dbReference type="ChEBI" id="CHEBI:61557"/>
        <dbReference type="ChEBI" id="CHEBI:140395"/>
        <dbReference type="EC" id="2.7.7.6"/>
    </reaction>
</comment>
<dbReference type="InterPro" id="IPR014724">
    <property type="entry name" value="RNA_pol_RPB2_OB-fold"/>
</dbReference>
<evidence type="ECO:0000256" key="9">
    <source>
        <dbReference type="RuleBase" id="RU363031"/>
    </source>
</evidence>
<comment type="function">
    <text evidence="7">Essential for the completion of the three rounds of mitosis in female megaspores required for the development of mature gametophytes.</text>
</comment>
<evidence type="ECO:0000256" key="6">
    <source>
        <dbReference type="ARBA" id="ARBA00023163"/>
    </source>
</evidence>
<feature type="domain" description="DNA-directed RNA polymerase subunit 2 hybrid-binding" evidence="10">
    <location>
        <begin position="398"/>
        <end position="720"/>
    </location>
</feature>
<name>A0AA39TCM8_ACESA</name>
<dbReference type="InterPro" id="IPR007121">
    <property type="entry name" value="RNA_pol_bsu_CS"/>
</dbReference>
<dbReference type="Proteomes" id="UP001168877">
    <property type="component" value="Unassembled WGS sequence"/>
</dbReference>
<feature type="domain" description="RNA polymerase beta subunit protrusion" evidence="12">
    <location>
        <begin position="39"/>
        <end position="139"/>
    </location>
</feature>
<dbReference type="AlphaFoldDB" id="A0AA39TCM8"/>
<dbReference type="SUPFAM" id="SSF64484">
    <property type="entry name" value="beta and beta-prime subunits of DNA dependent RNA-polymerase"/>
    <property type="match status" value="1"/>
</dbReference>
<evidence type="ECO:0000259" key="13">
    <source>
        <dbReference type="Pfam" id="PF04565"/>
    </source>
</evidence>
<dbReference type="InterPro" id="IPR037033">
    <property type="entry name" value="DNA-dir_RNAP_su2_hyb_sf"/>
</dbReference>
<protein>
    <recommendedName>
        <fullName evidence="9">DNA-directed RNA polymerase subunit beta</fullName>
        <ecNumber evidence="9">2.7.7.6</ecNumber>
    </recommendedName>
</protein>
<comment type="caution">
    <text evidence="15">The sequence shown here is derived from an EMBL/GenBank/DDBJ whole genome shotgun (WGS) entry which is preliminary data.</text>
</comment>
<dbReference type="CDD" id="cd00653">
    <property type="entry name" value="RNA_pol_B_RPB2"/>
    <property type="match status" value="1"/>
</dbReference>
<dbReference type="GO" id="GO:0003899">
    <property type="term" value="F:DNA-directed RNA polymerase activity"/>
    <property type="evidence" value="ECO:0007669"/>
    <property type="project" value="UniProtKB-EC"/>
</dbReference>
<dbReference type="InterPro" id="IPR007120">
    <property type="entry name" value="DNA-dir_RNAP_su2_dom"/>
</dbReference>
<feature type="domain" description="RNA polymerase Rpb2" evidence="13">
    <location>
        <begin position="204"/>
        <end position="268"/>
    </location>
</feature>
<dbReference type="FunFam" id="2.40.270.10:FF:000022">
    <property type="match status" value="1"/>
</dbReference>
<dbReference type="Gene3D" id="3.90.1100.10">
    <property type="match status" value="1"/>
</dbReference>
<dbReference type="InterPro" id="IPR015712">
    <property type="entry name" value="DNA-dir_RNA_pol_su2"/>
</dbReference>
<evidence type="ECO:0000256" key="5">
    <source>
        <dbReference type="ARBA" id="ARBA00022723"/>
    </source>
</evidence>
<reference evidence="15" key="2">
    <citation type="submission" date="2023-06" db="EMBL/GenBank/DDBJ databases">
        <authorList>
            <person name="Swenson N.G."/>
            <person name="Wegrzyn J.L."/>
            <person name="Mcevoy S.L."/>
        </authorList>
    </citation>
    <scope>NUCLEOTIDE SEQUENCE</scope>
    <source>
        <strain evidence="15">NS2018</strain>
        <tissue evidence="15">Leaf</tissue>
    </source>
</reference>
<dbReference type="GO" id="GO:0006351">
    <property type="term" value="P:DNA-templated transcription"/>
    <property type="evidence" value="ECO:0007669"/>
    <property type="project" value="InterPro"/>
</dbReference>
<evidence type="ECO:0000256" key="7">
    <source>
        <dbReference type="ARBA" id="ARBA00058576"/>
    </source>
</evidence>
<reference evidence="15" key="1">
    <citation type="journal article" date="2022" name="Plant J.">
        <title>Strategies of tolerance reflected in two North American maple genomes.</title>
        <authorList>
            <person name="McEvoy S.L."/>
            <person name="Sezen U.U."/>
            <person name="Trouern-Trend A."/>
            <person name="McMahon S.M."/>
            <person name="Schaberg P.G."/>
            <person name="Yang J."/>
            <person name="Wegrzyn J.L."/>
            <person name="Swenson N.G."/>
        </authorList>
    </citation>
    <scope>NUCLEOTIDE SEQUENCE</scope>
    <source>
        <strain evidence="15">NS2018</strain>
    </source>
</reference>
<evidence type="ECO:0000256" key="2">
    <source>
        <dbReference type="ARBA" id="ARBA00022478"/>
    </source>
</evidence>
<feature type="domain" description="RNA polymerase Rpb2" evidence="11">
    <location>
        <begin position="722"/>
        <end position="759"/>
    </location>
</feature>
<dbReference type="InterPro" id="IPR007644">
    <property type="entry name" value="RNA_pol_bsu_protrusion"/>
</dbReference>
<comment type="similarity">
    <text evidence="1 8">Belongs to the RNA polymerase beta chain family.</text>
</comment>
<dbReference type="Pfam" id="PF04565">
    <property type="entry name" value="RNA_pol_Rpb2_3"/>
    <property type="match status" value="1"/>
</dbReference>
<dbReference type="GO" id="GO:0046872">
    <property type="term" value="F:metal ion binding"/>
    <property type="evidence" value="ECO:0007669"/>
    <property type="project" value="UniProtKB-KW"/>
</dbReference>
<keyword evidence="16" id="KW-1185">Reference proteome</keyword>
<dbReference type="InterPro" id="IPR007647">
    <property type="entry name" value="RNA_pol_Rpb2_5"/>
</dbReference>
<dbReference type="GO" id="GO:0032549">
    <property type="term" value="F:ribonucleoside binding"/>
    <property type="evidence" value="ECO:0007669"/>
    <property type="project" value="InterPro"/>
</dbReference>
<dbReference type="PANTHER" id="PTHR20856">
    <property type="entry name" value="DNA-DIRECTED RNA POLYMERASE I SUBUNIT 2"/>
    <property type="match status" value="1"/>
</dbReference>
<evidence type="ECO:0000256" key="8">
    <source>
        <dbReference type="RuleBase" id="RU000434"/>
    </source>
</evidence>
<evidence type="ECO:0000259" key="12">
    <source>
        <dbReference type="Pfam" id="PF04563"/>
    </source>
</evidence>
<dbReference type="Gene3D" id="2.40.50.150">
    <property type="match status" value="1"/>
</dbReference>
<dbReference type="GO" id="GO:0000428">
    <property type="term" value="C:DNA-directed RNA polymerase complex"/>
    <property type="evidence" value="ECO:0007669"/>
    <property type="project" value="UniProtKB-KW"/>
</dbReference>
<dbReference type="Gene3D" id="3.90.1800.10">
    <property type="entry name" value="RNA polymerase alpha subunit dimerisation domain"/>
    <property type="match status" value="1"/>
</dbReference>
<dbReference type="PROSITE" id="PS01166">
    <property type="entry name" value="RNA_POL_BETA"/>
    <property type="match status" value="1"/>
</dbReference>
<proteinExistence type="inferred from homology"/>
<evidence type="ECO:0000313" key="16">
    <source>
        <dbReference type="Proteomes" id="UP001168877"/>
    </source>
</evidence>
<sequence length="767" mass="85286">MGLLQVEEQDVDHKQKHAAPAKLVVNKFQLLPEFLKVRGLVKQHLDSFNYFVNTGIKKIVLANDRLVSAVDPRIYIRFKDVRIGQPSVIRDGISEKTTPQICRLSDLTYRAPIMVDIEYTTLGSHSEPTIVQKIPIMVVLKAMGMESDQEVVQMVGRDPRFSALLLPSIEAINKNFISEGLERTLSTGNFDVKRFKMHRKGMTQVLQRLSFIASLGHMTRISPQFEKSRKVSGPRALQPSQWGMLCPCDTPEGEACGLVKNLALMTHVTTDEEGGPLISLRCVYIASDGGRVCRPLVIADKGISRIKEHHMKELSDGVRTFDDFLLDGLIEYLDVNEENNALIALYDGEATPDTTHIEIEPFTILGVCAGLIPYPHHNQSPRNTYQCAMGKQAMGNIAYNQVGYDKLGAGQNATVAVMSYSGYDIEDAIVMNKASLDRGFGRCIVMKKESAIIQKEYKNKTSDRILRPNRTGPDAEKMKILDDDGIASPGEIIRPKDIYVNKESPLVTEGQELSIDERRNCIYRSAKSTYKGPEGETCVVDRVALCSDKDGNSRIKFIIRQTRRPEVGDKFSSRHGQKGVCGTIIQQEDFPFSERGICPDLIMNPHGFPSRMTVGKMIELLGGKAGVSCGRFHYGSAFGEPSGHADKVEAISETLVKHGFSYSGKDFIYSGITGSPLQAFIFMGPIYYQKLKHMVLDKMHARGSGPRVMLTRQPTEGKARNGGLRVGEMERDCLIAYGASMLIFERLMLSSDPFDVQVFPNACANRL</sequence>
<evidence type="ECO:0000259" key="11">
    <source>
        <dbReference type="Pfam" id="PF04560"/>
    </source>
</evidence>
<dbReference type="EMBL" id="JAUESC010000001">
    <property type="protein sequence ID" value="KAK0606769.1"/>
    <property type="molecule type" value="Genomic_DNA"/>
</dbReference>
<evidence type="ECO:0000313" key="15">
    <source>
        <dbReference type="EMBL" id="KAK0606769.1"/>
    </source>
</evidence>
<evidence type="ECO:0000259" key="14">
    <source>
        <dbReference type="Pfam" id="PF04567"/>
    </source>
</evidence>
<evidence type="ECO:0000256" key="3">
    <source>
        <dbReference type="ARBA" id="ARBA00022679"/>
    </source>
</evidence>
<dbReference type="Gene3D" id="2.40.270.10">
    <property type="entry name" value="DNA-directed RNA polymerase, subunit 2, domain 6"/>
    <property type="match status" value="1"/>
</dbReference>
<accession>A0AA39TCM8</accession>
<evidence type="ECO:0000256" key="1">
    <source>
        <dbReference type="ARBA" id="ARBA00006835"/>
    </source>
</evidence>
<dbReference type="GO" id="GO:0003677">
    <property type="term" value="F:DNA binding"/>
    <property type="evidence" value="ECO:0007669"/>
    <property type="project" value="InterPro"/>
</dbReference>
<dbReference type="EC" id="2.7.7.6" evidence="9"/>
<gene>
    <name evidence="15" type="ORF">LWI29_004182</name>
</gene>
<dbReference type="FunFam" id="2.40.270.10:FF:000011">
    <property type="entry name" value="DNA-directed RNA polymerase subunit beta"/>
    <property type="match status" value="1"/>
</dbReference>